<keyword evidence="2" id="KW-1185">Reference proteome</keyword>
<dbReference type="AlphaFoldDB" id="A0AAE0N2W5"/>
<dbReference type="Gene3D" id="3.80.10.10">
    <property type="entry name" value="Ribonuclease Inhibitor"/>
    <property type="match status" value="1"/>
</dbReference>
<proteinExistence type="predicted"/>
<accession>A0AAE0N2W5</accession>
<evidence type="ECO:0000313" key="2">
    <source>
        <dbReference type="Proteomes" id="UP001285441"/>
    </source>
</evidence>
<dbReference type="InterPro" id="IPR032675">
    <property type="entry name" value="LRR_dom_sf"/>
</dbReference>
<dbReference type="SUPFAM" id="SSF52047">
    <property type="entry name" value="RNI-like"/>
    <property type="match status" value="1"/>
</dbReference>
<reference evidence="1" key="1">
    <citation type="journal article" date="2023" name="Mol. Phylogenet. Evol.">
        <title>Genome-scale phylogeny and comparative genomics of the fungal order Sordariales.</title>
        <authorList>
            <person name="Hensen N."/>
            <person name="Bonometti L."/>
            <person name="Westerberg I."/>
            <person name="Brannstrom I.O."/>
            <person name="Guillou S."/>
            <person name="Cros-Aarteil S."/>
            <person name="Calhoun S."/>
            <person name="Haridas S."/>
            <person name="Kuo A."/>
            <person name="Mondo S."/>
            <person name="Pangilinan J."/>
            <person name="Riley R."/>
            <person name="LaButti K."/>
            <person name="Andreopoulos B."/>
            <person name="Lipzen A."/>
            <person name="Chen C."/>
            <person name="Yan M."/>
            <person name="Daum C."/>
            <person name="Ng V."/>
            <person name="Clum A."/>
            <person name="Steindorff A."/>
            <person name="Ohm R.A."/>
            <person name="Martin F."/>
            <person name="Silar P."/>
            <person name="Natvig D.O."/>
            <person name="Lalanne C."/>
            <person name="Gautier V."/>
            <person name="Ament-Velasquez S.L."/>
            <person name="Kruys A."/>
            <person name="Hutchinson M.I."/>
            <person name="Powell A.J."/>
            <person name="Barry K."/>
            <person name="Miller A.N."/>
            <person name="Grigoriev I.V."/>
            <person name="Debuchy R."/>
            <person name="Gladieux P."/>
            <person name="Hiltunen Thoren M."/>
            <person name="Johannesson H."/>
        </authorList>
    </citation>
    <scope>NUCLEOTIDE SEQUENCE</scope>
    <source>
        <strain evidence="1">CBS 232.78</strain>
    </source>
</reference>
<gene>
    <name evidence="1" type="ORF">B0H63DRAFT_81092</name>
</gene>
<sequence>MASRARLTLESLPVEVIELILQWLVPLQPEIGDTHPVAYDQLAEGEFWFDFTRCRRGLASLCLASRRLSVMAQPLLYRVMAILDEDQMVLFLRTLAGNPVIGILTRHVSCHLTLTSAESMPETRRALTTYLHTFEYASQPQALIQSVRTYMSLVNPDDHAPFDDIPELLLSYILLFLPKLETILLQVPVVDYPEDFPLIQRLSLAKDMFFSPDDPESLPFAKVHTLFLQGDPEMIEHFDENDCECSVPDFYGVQVPRYGVLSKAFPNLTTLEVYADDGIWTDSNFQYSLYASGQTEFTPYMSAIRHLYLHDSCACPRNMHHILRNAPNLETLYMTPRPNAYFEVEEGEEDLEVAQPDALDVALAAYGKNLRHLDISWNTAQGYEGLIGPDGQLTSLCEMPKLEKLYVQLAALYGISPTALETPMAELLPPNLVDLTLEDYWWHNCDDYEEMEDWDQYEKIRHYKTQHIYRKNAVRLLKDFARDAKERVPRLKKVLLLPRIPWTWMMEDSDVTIEYHFEEVIALFRDEGIEFLVELM</sequence>
<dbReference type="EMBL" id="JAULSW010000010">
    <property type="protein sequence ID" value="KAK3368742.1"/>
    <property type="molecule type" value="Genomic_DNA"/>
</dbReference>
<dbReference type="Proteomes" id="UP001285441">
    <property type="component" value="Unassembled WGS sequence"/>
</dbReference>
<organism evidence="1 2">
    <name type="scientific">Podospora didyma</name>
    <dbReference type="NCBI Taxonomy" id="330526"/>
    <lineage>
        <taxon>Eukaryota</taxon>
        <taxon>Fungi</taxon>
        <taxon>Dikarya</taxon>
        <taxon>Ascomycota</taxon>
        <taxon>Pezizomycotina</taxon>
        <taxon>Sordariomycetes</taxon>
        <taxon>Sordariomycetidae</taxon>
        <taxon>Sordariales</taxon>
        <taxon>Podosporaceae</taxon>
        <taxon>Podospora</taxon>
    </lineage>
</organism>
<evidence type="ECO:0000313" key="1">
    <source>
        <dbReference type="EMBL" id="KAK3368742.1"/>
    </source>
</evidence>
<reference evidence="1" key="2">
    <citation type="submission" date="2023-06" db="EMBL/GenBank/DDBJ databases">
        <authorList>
            <consortium name="Lawrence Berkeley National Laboratory"/>
            <person name="Haridas S."/>
            <person name="Hensen N."/>
            <person name="Bonometti L."/>
            <person name="Westerberg I."/>
            <person name="Brannstrom I.O."/>
            <person name="Guillou S."/>
            <person name="Cros-Aarteil S."/>
            <person name="Calhoun S."/>
            <person name="Kuo A."/>
            <person name="Mondo S."/>
            <person name="Pangilinan J."/>
            <person name="Riley R."/>
            <person name="LaButti K."/>
            <person name="Andreopoulos B."/>
            <person name="Lipzen A."/>
            <person name="Chen C."/>
            <person name="Yanf M."/>
            <person name="Daum C."/>
            <person name="Ng V."/>
            <person name="Clum A."/>
            <person name="Steindorff A."/>
            <person name="Ohm R."/>
            <person name="Martin F."/>
            <person name="Silar P."/>
            <person name="Natvig D."/>
            <person name="Lalanne C."/>
            <person name="Gautier V."/>
            <person name="Ament-velasquez S.L."/>
            <person name="Kruys A."/>
            <person name="Hutchinson M.I."/>
            <person name="Powell A.J."/>
            <person name="Barry K."/>
            <person name="Miller A.N."/>
            <person name="Grigoriev I.V."/>
            <person name="Debuchy R."/>
            <person name="Gladieux P."/>
            <person name="Thoren M.H."/>
            <person name="Johannesson H."/>
        </authorList>
    </citation>
    <scope>NUCLEOTIDE SEQUENCE</scope>
    <source>
        <strain evidence="1">CBS 232.78</strain>
    </source>
</reference>
<protein>
    <submittedName>
        <fullName evidence="1">Uncharacterized protein</fullName>
    </submittedName>
</protein>
<name>A0AAE0N2W5_9PEZI</name>
<comment type="caution">
    <text evidence="1">The sequence shown here is derived from an EMBL/GenBank/DDBJ whole genome shotgun (WGS) entry which is preliminary data.</text>
</comment>